<dbReference type="Proteomes" id="UP000556329">
    <property type="component" value="Unassembled WGS sequence"/>
</dbReference>
<organism evidence="2 3">
    <name type="scientific">Mesorhizobium sangaii</name>
    <dbReference type="NCBI Taxonomy" id="505389"/>
    <lineage>
        <taxon>Bacteria</taxon>
        <taxon>Pseudomonadati</taxon>
        <taxon>Pseudomonadota</taxon>
        <taxon>Alphaproteobacteria</taxon>
        <taxon>Hyphomicrobiales</taxon>
        <taxon>Phyllobacteriaceae</taxon>
        <taxon>Mesorhizobium</taxon>
    </lineage>
</organism>
<evidence type="ECO:0000313" key="3">
    <source>
        <dbReference type="Proteomes" id="UP000556329"/>
    </source>
</evidence>
<comment type="caution">
    <text evidence="2">The sequence shown here is derived from an EMBL/GenBank/DDBJ whole genome shotgun (WGS) entry which is preliminary data.</text>
</comment>
<evidence type="ECO:0000313" key="2">
    <source>
        <dbReference type="EMBL" id="MBB6414226.1"/>
    </source>
</evidence>
<name>A0A841PGE8_9HYPH</name>
<dbReference type="Pfam" id="PF01526">
    <property type="entry name" value="DDE_Tnp_Tn3"/>
    <property type="match status" value="1"/>
</dbReference>
<sequence length="71" mass="7784">MREETFRAALACLTDAIHAEPMASWFGEGWRASVDGQAYYLGGAGEAGGLVNAHYGREPIVKIYTTITDRY</sequence>
<reference evidence="2 3" key="1">
    <citation type="submission" date="2020-08" db="EMBL/GenBank/DDBJ databases">
        <title>Genomic Encyclopedia of Type Strains, Phase IV (KMG-IV): sequencing the most valuable type-strain genomes for metagenomic binning, comparative biology and taxonomic classification.</title>
        <authorList>
            <person name="Goeker M."/>
        </authorList>
    </citation>
    <scope>NUCLEOTIDE SEQUENCE [LARGE SCALE GENOMIC DNA]</scope>
    <source>
        <strain evidence="2 3">DSM 100039</strain>
    </source>
</reference>
<protein>
    <submittedName>
        <fullName evidence="2">TnpA family transposase</fullName>
    </submittedName>
</protein>
<keyword evidence="3" id="KW-1185">Reference proteome</keyword>
<gene>
    <name evidence="2" type="ORF">HNQ71_006935</name>
</gene>
<dbReference type="AlphaFoldDB" id="A0A841PGE8"/>
<evidence type="ECO:0000259" key="1">
    <source>
        <dbReference type="Pfam" id="PF01526"/>
    </source>
</evidence>
<dbReference type="GO" id="GO:0006313">
    <property type="term" value="P:DNA transposition"/>
    <property type="evidence" value="ECO:0007669"/>
    <property type="project" value="InterPro"/>
</dbReference>
<dbReference type="EMBL" id="JACHEF010000016">
    <property type="protein sequence ID" value="MBB6414226.1"/>
    <property type="molecule type" value="Genomic_DNA"/>
</dbReference>
<feature type="domain" description="Tn3 transposase DDE" evidence="1">
    <location>
        <begin position="1"/>
        <end position="71"/>
    </location>
</feature>
<accession>A0A841PGE8</accession>
<dbReference type="GO" id="GO:0004803">
    <property type="term" value="F:transposase activity"/>
    <property type="evidence" value="ECO:0007669"/>
    <property type="project" value="InterPro"/>
</dbReference>
<proteinExistence type="predicted"/>
<dbReference type="InterPro" id="IPR002513">
    <property type="entry name" value="Tn3_Tnp_DDE_dom"/>
</dbReference>